<evidence type="ECO:0000313" key="1">
    <source>
        <dbReference type="EMBL" id="OMJ28935.1"/>
    </source>
</evidence>
<keyword evidence="2" id="KW-1185">Reference proteome</keyword>
<reference evidence="2" key="1">
    <citation type="submission" date="2017-01" db="EMBL/GenBank/DDBJ databases">
        <authorList>
            <person name="Wang Y."/>
            <person name="White M."/>
            <person name="Kvist S."/>
            <person name="Moncalvo J.-M."/>
        </authorList>
    </citation>
    <scope>NUCLEOTIDE SEQUENCE [LARGE SCALE GENOMIC DNA]</scope>
    <source>
        <strain evidence="2">ID-206-W2</strain>
    </source>
</reference>
<comment type="caution">
    <text evidence="1">The sequence shown here is derived from an EMBL/GenBank/DDBJ whole genome shotgun (WGS) entry which is preliminary data.</text>
</comment>
<accession>A0A1R1YQ23</accession>
<proteinExistence type="predicted"/>
<evidence type="ECO:0000313" key="2">
    <source>
        <dbReference type="Proteomes" id="UP000187429"/>
    </source>
</evidence>
<dbReference type="Proteomes" id="UP000187429">
    <property type="component" value="Unassembled WGS sequence"/>
</dbReference>
<sequence length="80" mass="9273">MLFIIPEIFSIDRNHLAYIGTRILGSASKKFGFLITSASQHIYIKESFFLEFKRIFRIQKSESDLEDSPVNSERDQKSVS</sequence>
<gene>
    <name evidence="1" type="ORF">AYI69_g1580</name>
</gene>
<dbReference type="AlphaFoldDB" id="A0A1R1YQ23"/>
<dbReference type="EMBL" id="LSSM01000429">
    <property type="protein sequence ID" value="OMJ28935.1"/>
    <property type="molecule type" value="Genomic_DNA"/>
</dbReference>
<protein>
    <submittedName>
        <fullName evidence="1">Uncharacterized protein</fullName>
    </submittedName>
</protein>
<name>A0A1R1YQ23_9FUNG</name>
<organism evidence="1 2">
    <name type="scientific">Smittium culicis</name>
    <dbReference type="NCBI Taxonomy" id="133412"/>
    <lineage>
        <taxon>Eukaryota</taxon>
        <taxon>Fungi</taxon>
        <taxon>Fungi incertae sedis</taxon>
        <taxon>Zoopagomycota</taxon>
        <taxon>Kickxellomycotina</taxon>
        <taxon>Harpellomycetes</taxon>
        <taxon>Harpellales</taxon>
        <taxon>Legeriomycetaceae</taxon>
        <taxon>Smittium</taxon>
    </lineage>
</organism>